<evidence type="ECO:0000256" key="1">
    <source>
        <dbReference type="ARBA" id="ARBA00006096"/>
    </source>
</evidence>
<dbReference type="eggNOG" id="COG2027">
    <property type="taxonomic scope" value="Bacteria"/>
</dbReference>
<dbReference type="KEGG" id="psl:Psta_0916"/>
<dbReference type="STRING" id="530564.Psta_0916"/>
<evidence type="ECO:0000256" key="2">
    <source>
        <dbReference type="ARBA" id="ARBA00022801"/>
    </source>
</evidence>
<accession>D2R7A5</accession>
<proteinExistence type="inferred from homology"/>
<dbReference type="InterPro" id="IPR012338">
    <property type="entry name" value="Beta-lactam/transpept-like"/>
</dbReference>
<dbReference type="GO" id="GO:0009002">
    <property type="term" value="F:serine-type D-Ala-D-Ala carboxypeptidase activity"/>
    <property type="evidence" value="ECO:0007669"/>
    <property type="project" value="UniProtKB-EC"/>
</dbReference>
<dbReference type="PANTHER" id="PTHR30023">
    <property type="entry name" value="D-ALANYL-D-ALANINE CARBOXYPEPTIDASE"/>
    <property type="match status" value="1"/>
</dbReference>
<dbReference type="Pfam" id="PF02113">
    <property type="entry name" value="Peptidase_S13"/>
    <property type="match status" value="1"/>
</dbReference>
<evidence type="ECO:0000313" key="4">
    <source>
        <dbReference type="Proteomes" id="UP000001887"/>
    </source>
</evidence>
<keyword evidence="4" id="KW-1185">Reference proteome</keyword>
<dbReference type="EMBL" id="CP001848">
    <property type="protein sequence ID" value="ADB15601.1"/>
    <property type="molecule type" value="Genomic_DNA"/>
</dbReference>
<dbReference type="HOGENOM" id="CLU_017692_1_0_0"/>
<keyword evidence="3" id="KW-0645">Protease</keyword>
<dbReference type="Proteomes" id="UP000001887">
    <property type="component" value="Chromosome"/>
</dbReference>
<dbReference type="PANTHER" id="PTHR30023:SF0">
    <property type="entry name" value="PENICILLIN-SENSITIVE CARBOXYPEPTIDASE A"/>
    <property type="match status" value="1"/>
</dbReference>
<dbReference type="Gene3D" id="3.40.710.10">
    <property type="entry name" value="DD-peptidase/beta-lactamase superfamily"/>
    <property type="match status" value="2"/>
</dbReference>
<protein>
    <submittedName>
        <fullName evidence="3">D-alanyl-D-alaninecarboxypeptidase/D-alanyl-D-alanine-endopeptidase</fullName>
        <ecNumber evidence="3">3.4.16.4</ecNumber>
    </submittedName>
</protein>
<dbReference type="OrthoDB" id="9802627at2"/>
<dbReference type="AlphaFoldDB" id="D2R7A5"/>
<sequence length="524" mass="55009" precursor="true">MSQLIARLLVVAVVICSPLVVGPMNQAAAEDSLAMAVQALADQPLYAQAHWGILAVDLESGEVVLERDSGKLFAPASVTKLFSCASALDYLGASYRSRTPLLMRGTLASDGTLTGDLILRASGDFHLGNRLREDGTIDFTSSDHTYSNWASDSRLTPQDPLTGIIQLAKAARAFGIRKVTGEVLVDDTLFDHTTSSGSGPAQVTPIFVNDNVLDLTITPAAAGEMATIEARPATALFKITSEVTTGASDSKASVQVSCDPRGNVVVKGTIPAGRAPLLRHVEVPSPAGYARALLIEALAREGIELVAKISLDHPQAKLPTADDYQKLAAVGEVVSPPLSESVKLILKVSHNLHASSLPLVVAASQGKRTAAEGMKLEGEFLKRAGVDVGTISFGGGAGGSSADFVTPRATVQLLQYMVKRDDAKEYIAGLPILGVDGTLATAIDPESPARGKVQGKTGTLVWDNLLNGDSLLTSKGLAGYMTTTKGRRLAFALFVNGVHLRDGVEAKQIGMDLARICEMIHAAR</sequence>
<name>D2R7A5_PIRSD</name>
<dbReference type="SUPFAM" id="SSF56601">
    <property type="entry name" value="beta-lactamase/transpeptidase-like"/>
    <property type="match status" value="1"/>
</dbReference>
<dbReference type="NCBIfam" id="TIGR00666">
    <property type="entry name" value="PBP4"/>
    <property type="match status" value="1"/>
</dbReference>
<keyword evidence="2 3" id="KW-0378">Hydrolase</keyword>
<comment type="similarity">
    <text evidence="1">Belongs to the peptidase S13 family.</text>
</comment>
<dbReference type="InterPro" id="IPR000667">
    <property type="entry name" value="Peptidase_S13"/>
</dbReference>
<organism evidence="3 4">
    <name type="scientific">Pirellula staleyi (strain ATCC 27377 / DSM 6068 / ICPB 4128)</name>
    <name type="common">Pirella staleyi</name>
    <dbReference type="NCBI Taxonomy" id="530564"/>
    <lineage>
        <taxon>Bacteria</taxon>
        <taxon>Pseudomonadati</taxon>
        <taxon>Planctomycetota</taxon>
        <taxon>Planctomycetia</taxon>
        <taxon>Pirellulales</taxon>
        <taxon>Pirellulaceae</taxon>
        <taxon>Pirellula</taxon>
    </lineage>
</organism>
<keyword evidence="3" id="KW-0121">Carboxypeptidase</keyword>
<dbReference type="EC" id="3.4.16.4" evidence="3"/>
<reference evidence="3 4" key="1">
    <citation type="journal article" date="2009" name="Stand. Genomic Sci.">
        <title>Complete genome sequence of Pirellula staleyi type strain (ATCC 27377).</title>
        <authorList>
            <person name="Clum A."/>
            <person name="Tindall B.J."/>
            <person name="Sikorski J."/>
            <person name="Ivanova N."/>
            <person name="Mavrommatis K."/>
            <person name="Lucas S."/>
            <person name="Glavina del Rio T."/>
            <person name="Nolan M."/>
            <person name="Chen F."/>
            <person name="Tice H."/>
            <person name="Pitluck S."/>
            <person name="Cheng J.F."/>
            <person name="Chertkov O."/>
            <person name="Brettin T."/>
            <person name="Han C."/>
            <person name="Detter J.C."/>
            <person name="Kuske C."/>
            <person name="Bruce D."/>
            <person name="Goodwin L."/>
            <person name="Ovchinikova G."/>
            <person name="Pati A."/>
            <person name="Mikhailova N."/>
            <person name="Chen A."/>
            <person name="Palaniappan K."/>
            <person name="Land M."/>
            <person name="Hauser L."/>
            <person name="Chang Y.J."/>
            <person name="Jeffries C.D."/>
            <person name="Chain P."/>
            <person name="Rohde M."/>
            <person name="Goker M."/>
            <person name="Bristow J."/>
            <person name="Eisen J.A."/>
            <person name="Markowitz V."/>
            <person name="Hugenholtz P."/>
            <person name="Kyrpides N.C."/>
            <person name="Klenk H.P."/>
            <person name="Lapidus A."/>
        </authorList>
    </citation>
    <scope>NUCLEOTIDE SEQUENCE [LARGE SCALE GENOMIC DNA]</scope>
    <source>
        <strain evidence="4">ATCC 27377 / DSM 6068 / ICPB 4128</strain>
    </source>
</reference>
<evidence type="ECO:0000313" key="3">
    <source>
        <dbReference type="EMBL" id="ADB15601.1"/>
    </source>
</evidence>
<dbReference type="Gene3D" id="3.50.80.20">
    <property type="entry name" value="D-Ala-D-Ala carboxypeptidase C, peptidase S13"/>
    <property type="match status" value="1"/>
</dbReference>
<dbReference type="GO" id="GO:0000270">
    <property type="term" value="P:peptidoglycan metabolic process"/>
    <property type="evidence" value="ECO:0007669"/>
    <property type="project" value="TreeGrafter"/>
</dbReference>
<gene>
    <name evidence="3" type="ordered locus">Psta_0916</name>
</gene>
<dbReference type="GO" id="GO:0006508">
    <property type="term" value="P:proteolysis"/>
    <property type="evidence" value="ECO:0007669"/>
    <property type="project" value="InterPro"/>
</dbReference>